<dbReference type="InterPro" id="IPR013653">
    <property type="entry name" value="GCN5-like_dom"/>
</dbReference>
<dbReference type="SUPFAM" id="SSF55729">
    <property type="entry name" value="Acyl-CoA N-acyltransferases (Nat)"/>
    <property type="match status" value="1"/>
</dbReference>
<evidence type="ECO:0000259" key="1">
    <source>
        <dbReference type="PROSITE" id="PS51186"/>
    </source>
</evidence>
<dbReference type="RefSeq" id="WP_344155418.1">
    <property type="nucleotide sequence ID" value="NZ_BAAAQR010000012.1"/>
</dbReference>
<keyword evidence="3" id="KW-1185">Reference proteome</keyword>
<protein>
    <submittedName>
        <fullName evidence="2">GNAT family N-acetyltransferase</fullName>
    </submittedName>
</protein>
<dbReference type="Pfam" id="PF08445">
    <property type="entry name" value="FR47"/>
    <property type="match status" value="1"/>
</dbReference>
<evidence type="ECO:0000313" key="3">
    <source>
        <dbReference type="Proteomes" id="UP001501771"/>
    </source>
</evidence>
<sequence length="299" mass="32159">MSHEPHEVVITEDPARFLALADEHLAADPVLTTVVSTVTHRALTQVERGLPAPAHPRWWAVVRDGSGKVAGVAMRTAPFAPYPLFVLPMADEAAVALARALHARGELVGGANGALPATRVVADEAARLQGVAASVWEHTRLFELGELVEPAPVDGRLRQATADDTDVCLAWFQAFAADAAEQAGRTEGEGHEEYFTRDDMVERIDAGRVWLWEVAGAPVHLTGFNPPSFGVVRVGPVYTPKEQRGRGYASAAVAAVSRRLLDEGARVCLFTDQANPTSNRIYQALGYRPVVDMANFVVG</sequence>
<dbReference type="InterPro" id="IPR000182">
    <property type="entry name" value="GNAT_dom"/>
</dbReference>
<proteinExistence type="predicted"/>
<organism evidence="2 3">
    <name type="scientific">Nocardioides koreensis</name>
    <dbReference type="NCBI Taxonomy" id="433651"/>
    <lineage>
        <taxon>Bacteria</taxon>
        <taxon>Bacillati</taxon>
        <taxon>Actinomycetota</taxon>
        <taxon>Actinomycetes</taxon>
        <taxon>Propionibacteriales</taxon>
        <taxon>Nocardioidaceae</taxon>
        <taxon>Nocardioides</taxon>
    </lineage>
</organism>
<comment type="caution">
    <text evidence="2">The sequence shown here is derived from an EMBL/GenBank/DDBJ whole genome shotgun (WGS) entry which is preliminary data.</text>
</comment>
<name>A0ABN3A212_9ACTN</name>
<dbReference type="PROSITE" id="PS51186">
    <property type="entry name" value="GNAT"/>
    <property type="match status" value="1"/>
</dbReference>
<accession>A0ABN3A212</accession>
<feature type="domain" description="N-acetyltransferase" evidence="1">
    <location>
        <begin position="155"/>
        <end position="299"/>
    </location>
</feature>
<dbReference type="EMBL" id="BAAAQR010000012">
    <property type="protein sequence ID" value="GAA2152338.1"/>
    <property type="molecule type" value="Genomic_DNA"/>
</dbReference>
<reference evidence="2 3" key="1">
    <citation type="journal article" date="2019" name="Int. J. Syst. Evol. Microbiol.">
        <title>The Global Catalogue of Microorganisms (GCM) 10K type strain sequencing project: providing services to taxonomists for standard genome sequencing and annotation.</title>
        <authorList>
            <consortium name="The Broad Institute Genomics Platform"/>
            <consortium name="The Broad Institute Genome Sequencing Center for Infectious Disease"/>
            <person name="Wu L."/>
            <person name="Ma J."/>
        </authorList>
    </citation>
    <scope>NUCLEOTIDE SEQUENCE [LARGE SCALE GENOMIC DNA]</scope>
    <source>
        <strain evidence="2 3">JCM 16022</strain>
    </source>
</reference>
<dbReference type="InterPro" id="IPR016181">
    <property type="entry name" value="Acyl_CoA_acyltransferase"/>
</dbReference>
<dbReference type="Gene3D" id="3.40.630.30">
    <property type="match status" value="1"/>
</dbReference>
<gene>
    <name evidence="2" type="ORF">GCM10009844_35590</name>
</gene>
<dbReference type="Proteomes" id="UP001501771">
    <property type="component" value="Unassembled WGS sequence"/>
</dbReference>
<evidence type="ECO:0000313" key="2">
    <source>
        <dbReference type="EMBL" id="GAA2152338.1"/>
    </source>
</evidence>